<organism evidence="2 4">
    <name type="scientific">Paraburkholderia madseniana</name>
    <dbReference type="NCBI Taxonomy" id="2599607"/>
    <lineage>
        <taxon>Bacteria</taxon>
        <taxon>Pseudomonadati</taxon>
        <taxon>Pseudomonadota</taxon>
        <taxon>Betaproteobacteria</taxon>
        <taxon>Burkholderiales</taxon>
        <taxon>Burkholderiaceae</taxon>
        <taxon>Paraburkholderia</taxon>
    </lineage>
</organism>
<evidence type="ECO:0000313" key="1">
    <source>
        <dbReference type="EMBL" id="MCX4151617.1"/>
    </source>
</evidence>
<proteinExistence type="predicted"/>
<keyword evidence="3" id="KW-1185">Reference proteome</keyword>
<gene>
    <name evidence="2" type="ORF">NIE36_40615</name>
    <name evidence="1" type="ORF">OSB80_40715</name>
</gene>
<dbReference type="EMBL" id="JAPKHW010000059">
    <property type="protein sequence ID" value="MCX4151617.1"/>
    <property type="molecule type" value="Genomic_DNA"/>
</dbReference>
<protein>
    <submittedName>
        <fullName evidence="2">Uncharacterized protein</fullName>
    </submittedName>
</protein>
<comment type="caution">
    <text evidence="2">The sequence shown here is derived from an EMBL/GenBank/DDBJ whole genome shotgun (WGS) entry which is preliminary data.</text>
</comment>
<dbReference type="Proteomes" id="UP001209412">
    <property type="component" value="Unassembled WGS sequence"/>
</dbReference>
<sequence>MEKAAVLADSRLFLPVSPRDACVQEQAVLLLPTTQQQPTKNKQLPDSYYNYELLLQPPTATSTTNRYFNYQPLLQLPTTNYNNTHLLPVLQPIGTTVFTIRTTTATTNFSTPEETQRLTRCKGLTSRLFRCHRVVLRLRSNFTKVSQRIE</sequence>
<evidence type="ECO:0000313" key="3">
    <source>
        <dbReference type="Proteomes" id="UP001209412"/>
    </source>
</evidence>
<evidence type="ECO:0000313" key="4">
    <source>
        <dbReference type="Proteomes" id="UP001242288"/>
    </source>
</evidence>
<evidence type="ECO:0000313" key="2">
    <source>
        <dbReference type="EMBL" id="MDQ6413429.1"/>
    </source>
</evidence>
<dbReference type="AlphaFoldDB" id="A0AAP5BP79"/>
<dbReference type="RefSeq" id="WP_266261820.1">
    <property type="nucleotide sequence ID" value="NZ_JAMXWF010000059.1"/>
</dbReference>
<dbReference type="Proteomes" id="UP001242288">
    <property type="component" value="Unassembled WGS sequence"/>
</dbReference>
<accession>A0AAP5BP79</accession>
<dbReference type="EMBL" id="JAMXWF010000059">
    <property type="protein sequence ID" value="MDQ6413429.1"/>
    <property type="molecule type" value="Genomic_DNA"/>
</dbReference>
<reference evidence="2" key="1">
    <citation type="submission" date="2022-06" db="EMBL/GenBank/DDBJ databases">
        <title>PHB producers.</title>
        <authorList>
            <person name="Besaury L."/>
        </authorList>
    </citation>
    <scope>NUCLEOTIDE SEQUENCE</scope>
    <source>
        <strain evidence="2 3">SEWS6</strain>
    </source>
</reference>
<name>A0AAP5BP79_9BURK</name>